<sequence>MHVTEAADKVLLNENHHLCIRGLVIDILVRTLPQDLLLSRVLSLELYEHSCLNSIEQCIQLRSLKLIGHPQWIIRLLGNISQVNTKLEQLILCIPSVGLLHDLLASIAVLSSLRRLEIHADQIDLMDSISGNGNQRGFAELQMRQKSNRMEQFLQLLNRLTVASKAADYEKQISTIVAAICADENLLPPLQLFLPMEFDEHKHVIDSLAQEYLKQASKSVQHLIPLESLADGNCLFNSVLSIVPDSEISAFELRVRTILELVKNKAHYITQFTNSIGSLDEALRKTCQNNSYCELYELAALANVLRCEIQSVYPYIDYRAEMKIMNTVYKPVDTYASNKGRLIIFWTSTEDELSTRNRLGSGGVWSPNHFVPLLKPSERHRTASNERSRAIPQTPEKQTVKNNQVSLIRSPEFSPPTNIRKQKTSFPLVEKSVSNLKTYDAQRKRQERSAQSEQQRKQRLSADRLSKRTTRDNETEDQQQTRLSADRLSKRTARDNETEDQERIRLAGQQIRSAKSRLSRSKQKSRFLTDKQPHLNAKRTMNQQQSRRNSTETVNMQREQQILEKEQQALLNQYIWPAAIPTQLKNHCLQDFSNCMSMSVLKQSTCIVCNIRAYANTMKEYALQDILSLDQLTAHIDLMNIIPKTQQGTQGEYLN</sequence>
<feature type="compositionally biased region" description="Basic and acidic residues" evidence="1">
    <location>
        <begin position="377"/>
        <end position="389"/>
    </location>
</feature>
<feature type="compositionally biased region" description="Basic residues" evidence="1">
    <location>
        <begin position="514"/>
        <end position="525"/>
    </location>
</feature>
<gene>
    <name evidence="3" type="ORF">OXD698_LOCUS39002</name>
</gene>
<name>A0A819Z4N1_9BILA</name>
<feature type="compositionally biased region" description="Basic and acidic residues" evidence="1">
    <location>
        <begin position="440"/>
        <end position="473"/>
    </location>
</feature>
<dbReference type="InterPro" id="IPR003323">
    <property type="entry name" value="OTU_dom"/>
</dbReference>
<evidence type="ECO:0000313" key="3">
    <source>
        <dbReference type="EMBL" id="CAF4168045.1"/>
    </source>
</evidence>
<dbReference type="EMBL" id="CAJOAZ010007673">
    <property type="protein sequence ID" value="CAF4168045.1"/>
    <property type="molecule type" value="Genomic_DNA"/>
</dbReference>
<feature type="region of interest" description="Disordered" evidence="1">
    <location>
        <begin position="377"/>
        <end position="552"/>
    </location>
</feature>
<feature type="compositionally biased region" description="Basic and acidic residues" evidence="1">
    <location>
        <begin position="484"/>
        <end position="505"/>
    </location>
</feature>
<comment type="caution">
    <text evidence="3">The sequence shown here is derived from an EMBL/GenBank/DDBJ whole genome shotgun (WGS) entry which is preliminary data.</text>
</comment>
<accession>A0A819Z4N1</accession>
<feature type="compositionally biased region" description="Polar residues" evidence="1">
    <location>
        <begin position="395"/>
        <end position="407"/>
    </location>
</feature>
<dbReference type="Proteomes" id="UP000663844">
    <property type="component" value="Unassembled WGS sequence"/>
</dbReference>
<dbReference type="InterPro" id="IPR047273">
    <property type="entry name" value="VRTN_OTU_dom"/>
</dbReference>
<proteinExistence type="predicted"/>
<organism evidence="3 4">
    <name type="scientific">Adineta steineri</name>
    <dbReference type="NCBI Taxonomy" id="433720"/>
    <lineage>
        <taxon>Eukaryota</taxon>
        <taxon>Metazoa</taxon>
        <taxon>Spiralia</taxon>
        <taxon>Gnathifera</taxon>
        <taxon>Rotifera</taxon>
        <taxon>Eurotatoria</taxon>
        <taxon>Bdelloidea</taxon>
        <taxon>Adinetida</taxon>
        <taxon>Adinetidae</taxon>
        <taxon>Adineta</taxon>
    </lineage>
</organism>
<feature type="compositionally biased region" description="Polar residues" evidence="1">
    <location>
        <begin position="539"/>
        <end position="552"/>
    </location>
</feature>
<reference evidence="3" key="1">
    <citation type="submission" date="2021-02" db="EMBL/GenBank/DDBJ databases">
        <authorList>
            <person name="Nowell W R."/>
        </authorList>
    </citation>
    <scope>NUCLEOTIDE SEQUENCE</scope>
</reference>
<evidence type="ECO:0000256" key="1">
    <source>
        <dbReference type="SAM" id="MobiDB-lite"/>
    </source>
</evidence>
<evidence type="ECO:0000313" key="4">
    <source>
        <dbReference type="Proteomes" id="UP000663844"/>
    </source>
</evidence>
<feature type="domain" description="OTU" evidence="2">
    <location>
        <begin position="230"/>
        <end position="315"/>
    </location>
</feature>
<evidence type="ECO:0000259" key="2">
    <source>
        <dbReference type="Pfam" id="PF02338"/>
    </source>
</evidence>
<dbReference type="Pfam" id="PF02338">
    <property type="entry name" value="OTU"/>
    <property type="match status" value="1"/>
</dbReference>
<dbReference type="AlphaFoldDB" id="A0A819Z4N1"/>
<dbReference type="Gene3D" id="3.90.70.80">
    <property type="match status" value="1"/>
</dbReference>
<protein>
    <recommendedName>
        <fullName evidence="2">OTU domain-containing protein</fullName>
    </recommendedName>
</protein>
<dbReference type="CDD" id="cd22791">
    <property type="entry name" value="OTU_VRTN"/>
    <property type="match status" value="1"/>
</dbReference>